<dbReference type="Gene3D" id="1.25.40.10">
    <property type="entry name" value="Tetratricopeptide repeat domain"/>
    <property type="match status" value="1"/>
</dbReference>
<dbReference type="InterPro" id="IPR056884">
    <property type="entry name" value="NPHP3-like_N"/>
</dbReference>
<dbReference type="InterPro" id="IPR027417">
    <property type="entry name" value="P-loop_NTPase"/>
</dbReference>
<dbReference type="Gene3D" id="3.40.50.300">
    <property type="entry name" value="P-loop containing nucleotide triphosphate hydrolases"/>
    <property type="match status" value="1"/>
</dbReference>
<dbReference type="Pfam" id="PF24883">
    <property type="entry name" value="NPHP3_N"/>
    <property type="match status" value="1"/>
</dbReference>
<name>A0A4V1Q4I2_9AGAR</name>
<protein>
    <recommendedName>
        <fullName evidence="3">Nephrocystin 3-like N-terminal domain-containing protein</fullName>
    </recommendedName>
</protein>
<feature type="domain" description="Nephrocystin 3-like N-terminal" evidence="3">
    <location>
        <begin position="89"/>
        <end position="248"/>
    </location>
</feature>
<dbReference type="PANTHER" id="PTHR10039">
    <property type="entry name" value="AMELOGENIN"/>
    <property type="match status" value="1"/>
</dbReference>
<keyword evidence="1" id="KW-0677">Repeat</keyword>
<reference evidence="4 5" key="1">
    <citation type="submission" date="2019-01" db="EMBL/GenBank/DDBJ databases">
        <title>Draft genome sequence of Psathyrella aberdarensis IHI B618.</title>
        <authorList>
            <person name="Buettner E."/>
            <person name="Kellner H."/>
        </authorList>
    </citation>
    <scope>NUCLEOTIDE SEQUENCE [LARGE SCALE GENOMIC DNA]</scope>
    <source>
        <strain evidence="4 5">IHI B618</strain>
    </source>
</reference>
<evidence type="ECO:0000313" key="5">
    <source>
        <dbReference type="Proteomes" id="UP000290288"/>
    </source>
</evidence>
<keyword evidence="5" id="KW-1185">Reference proteome</keyword>
<evidence type="ECO:0000259" key="3">
    <source>
        <dbReference type="Pfam" id="PF24883"/>
    </source>
</evidence>
<dbReference type="EMBL" id="SDEE01000081">
    <property type="protein sequence ID" value="RXW22178.1"/>
    <property type="molecule type" value="Genomic_DNA"/>
</dbReference>
<sequence length="849" mass="95115">MNILEGAQHGTQIGQLNAYHVEGNLRLIQQSIPPEDITLFDLLRPITDASHARDRKRAPPDAACFPGTRTEVIRAILSWAISSLLVRWQHVIWLYGYAGSGKSAIAQEVCEQIQGAMLLLASFFFFRNAGDRSRIGRLPNTLASQLARTIPETAPLIAAAVKAEPDLVLAESTLSLSARLQRLVYDPFKAVVERSLFGRWSLCRPYLIVIDGLDECEDKEGAQEFIDCTLKFFEQNPYIPLRVFISSRIEQHIQPCLNVASVRLLDLSDHCSSNDVEAFLETAFKDAIKASPVVQAYVHENGEWPSRPDFRKLVDHIGGSFIFASTLFKFIFGPNGQDDHSTPMDRLPLTLGIHPGLDGLYSETLARSEHRLHFSIIISTIARLLQPLPISELANLLGIQAHEVAVVLMDLQAIIQVPGTDNAPVTVCHRSLIDFLTTRRRSGRFFVPPSFHARLYVYGTRYIFNTRQYTNGVDLNDTSAIFFSLIIGILGHYHLAARYLTVADLEELVQLEQNSMSQRNHNRLEVLNALGRSLQDRFARYDTVFHIQKAISLHREALALSAPSDTNGSVEILISASHLGTALRALHDCVRGPSDSAIDCINTAVDLHRRCLQLPGRPESGGDQRAYPNGLPSQCKLLNNLANALCSMKCGEHRHVQASGDGGHGGGSEHDHEEIESLCHRSLELADASDTARFCPLMNLGIVSYCRFNQSRSVKDLQKAVYFLHQALAIRTTKMSFLDSKNEDHLDHAKAFRYLVACLQSFYEVGGSIEHLDEAIENVRQLLLWYYTSGHRRRGEWREKLVSLLQVRFDVMGERDILDQIASLRKEKEEENEDEDEDMASVDGLRLSV</sequence>
<feature type="region of interest" description="Disordered" evidence="2">
    <location>
        <begin position="826"/>
        <end position="849"/>
    </location>
</feature>
<dbReference type="SUPFAM" id="SSF52540">
    <property type="entry name" value="P-loop containing nucleoside triphosphate hydrolases"/>
    <property type="match status" value="1"/>
</dbReference>
<feature type="compositionally biased region" description="Acidic residues" evidence="2">
    <location>
        <begin position="830"/>
        <end position="840"/>
    </location>
</feature>
<dbReference type="Proteomes" id="UP000290288">
    <property type="component" value="Unassembled WGS sequence"/>
</dbReference>
<proteinExistence type="predicted"/>
<comment type="caution">
    <text evidence="4">The sequence shown here is derived from an EMBL/GenBank/DDBJ whole genome shotgun (WGS) entry which is preliminary data.</text>
</comment>
<evidence type="ECO:0000313" key="4">
    <source>
        <dbReference type="EMBL" id="RXW22178.1"/>
    </source>
</evidence>
<dbReference type="AlphaFoldDB" id="A0A4V1Q4I2"/>
<evidence type="ECO:0000256" key="2">
    <source>
        <dbReference type="SAM" id="MobiDB-lite"/>
    </source>
</evidence>
<gene>
    <name evidence="4" type="ORF">EST38_g3679</name>
</gene>
<dbReference type="OrthoDB" id="3038309at2759"/>
<accession>A0A4V1Q4I2</accession>
<organism evidence="4 5">
    <name type="scientific">Candolleomyces aberdarensis</name>
    <dbReference type="NCBI Taxonomy" id="2316362"/>
    <lineage>
        <taxon>Eukaryota</taxon>
        <taxon>Fungi</taxon>
        <taxon>Dikarya</taxon>
        <taxon>Basidiomycota</taxon>
        <taxon>Agaricomycotina</taxon>
        <taxon>Agaricomycetes</taxon>
        <taxon>Agaricomycetidae</taxon>
        <taxon>Agaricales</taxon>
        <taxon>Agaricineae</taxon>
        <taxon>Psathyrellaceae</taxon>
        <taxon>Candolleomyces</taxon>
    </lineage>
</organism>
<evidence type="ECO:0000256" key="1">
    <source>
        <dbReference type="ARBA" id="ARBA00022737"/>
    </source>
</evidence>
<dbReference type="InterPro" id="IPR011990">
    <property type="entry name" value="TPR-like_helical_dom_sf"/>
</dbReference>